<keyword evidence="1" id="KW-0812">Transmembrane</keyword>
<name>A0A8B8FNS4_9HEMI</name>
<dbReference type="PANTHER" id="PTHR21879">
    <property type="entry name" value="FI03362P-RELATED-RELATED"/>
    <property type="match status" value="1"/>
</dbReference>
<feature type="transmembrane region" description="Helical" evidence="1">
    <location>
        <begin position="165"/>
        <end position="188"/>
    </location>
</feature>
<evidence type="ECO:0000313" key="4">
    <source>
        <dbReference type="RefSeq" id="XP_025412332.1"/>
    </source>
</evidence>
<feature type="transmembrane region" description="Helical" evidence="1">
    <location>
        <begin position="195"/>
        <end position="215"/>
    </location>
</feature>
<dbReference type="CTD" id="40775"/>
<keyword evidence="1" id="KW-1133">Transmembrane helix</keyword>
<gene>
    <name evidence="4" type="primary">LOC112684844</name>
</gene>
<feature type="signal peptide" evidence="2">
    <location>
        <begin position="1"/>
        <end position="25"/>
    </location>
</feature>
<dbReference type="Pfam" id="PF07898">
    <property type="entry name" value="DUF1676"/>
    <property type="match status" value="1"/>
</dbReference>
<dbReference type="InterPro" id="IPR012464">
    <property type="entry name" value="DUF1676"/>
</dbReference>
<evidence type="ECO:0000256" key="2">
    <source>
        <dbReference type="SAM" id="SignalP"/>
    </source>
</evidence>
<protein>
    <submittedName>
        <fullName evidence="4">Uncharacterized protein LOC112684844 isoform X1</fullName>
    </submittedName>
</protein>
<evidence type="ECO:0000256" key="1">
    <source>
        <dbReference type="SAM" id="Phobius"/>
    </source>
</evidence>
<dbReference type="GO" id="GO:0016020">
    <property type="term" value="C:membrane"/>
    <property type="evidence" value="ECO:0007669"/>
    <property type="project" value="TreeGrafter"/>
</dbReference>
<reference evidence="4" key="1">
    <citation type="submission" date="2025-08" db="UniProtKB">
        <authorList>
            <consortium name="RefSeq"/>
        </authorList>
    </citation>
    <scope>IDENTIFICATION</scope>
    <source>
        <tissue evidence="4">Whole body</tissue>
    </source>
</reference>
<dbReference type="AlphaFoldDB" id="A0A8B8FNS4"/>
<dbReference type="OrthoDB" id="8119930at2759"/>
<feature type="chain" id="PRO_5034707300" evidence="2">
    <location>
        <begin position="26"/>
        <end position="252"/>
    </location>
</feature>
<sequence length="252" mass="28058">MYRLSVFVAVTCCAAALSAVHHVQATETVLEFGVKLFEDCGADWSCTKPKVLRYLSETAKSDELKLTRDLSLKRSRVSEGEEEVANSIPNGGDYKDAIRENSALRMLDRIDDFLSTHQLQVNLPEELGSTVQRINVPLTDQDTQVVQQGRSKTRIGKRRGFVRKIVIPFLLGLKFKTTVLIPVAIAIIALKTWKALTLGLLSLVLSAAMVIYRFTKPKVVGVEILHYPSPGYAHHHDGYAHARAYSAQQPEQ</sequence>
<keyword evidence="1" id="KW-0472">Membrane</keyword>
<dbReference type="GeneID" id="112684844"/>
<keyword evidence="3" id="KW-1185">Reference proteome</keyword>
<organism evidence="3 4">
    <name type="scientific">Sipha flava</name>
    <name type="common">yellow sugarcane aphid</name>
    <dbReference type="NCBI Taxonomy" id="143950"/>
    <lineage>
        <taxon>Eukaryota</taxon>
        <taxon>Metazoa</taxon>
        <taxon>Ecdysozoa</taxon>
        <taxon>Arthropoda</taxon>
        <taxon>Hexapoda</taxon>
        <taxon>Insecta</taxon>
        <taxon>Pterygota</taxon>
        <taxon>Neoptera</taxon>
        <taxon>Paraneoptera</taxon>
        <taxon>Hemiptera</taxon>
        <taxon>Sternorrhyncha</taxon>
        <taxon>Aphidomorpha</taxon>
        <taxon>Aphidoidea</taxon>
        <taxon>Aphididae</taxon>
        <taxon>Sipha</taxon>
    </lineage>
</organism>
<proteinExistence type="predicted"/>
<evidence type="ECO:0000313" key="3">
    <source>
        <dbReference type="Proteomes" id="UP000694846"/>
    </source>
</evidence>
<accession>A0A8B8FNS4</accession>
<dbReference type="Proteomes" id="UP000694846">
    <property type="component" value="Unplaced"/>
</dbReference>
<dbReference type="RefSeq" id="XP_025412332.1">
    <property type="nucleotide sequence ID" value="XM_025556547.1"/>
</dbReference>
<dbReference type="PANTHER" id="PTHR21879:SF13">
    <property type="entry name" value="OSIRIS 18"/>
    <property type="match status" value="1"/>
</dbReference>
<keyword evidence="2" id="KW-0732">Signal</keyword>